<dbReference type="GO" id="GO:0050660">
    <property type="term" value="F:flavin adenine dinucleotide binding"/>
    <property type="evidence" value="ECO:0007669"/>
    <property type="project" value="TreeGrafter"/>
</dbReference>
<dbReference type="InterPro" id="IPR008333">
    <property type="entry name" value="Cbr1-like_FAD-bd_dom"/>
</dbReference>
<comment type="cofactor">
    <cofactor evidence="1">
        <name>FAD</name>
        <dbReference type="ChEBI" id="CHEBI:57692"/>
    </cofactor>
</comment>
<sequence length="393" mass="45264">MPFYSRGLVEKRLSDLWQPFLFFEKITPDISTFNISLKNVKLKKMNRFHSFKIKEVIRETPQAVSLSFEIPGKLQNDFQFYAGQYITIKTLIDDIEIRRAYSLCSAPDSDEFKVTVKEVEGGSFSKIANNKLVSGDILEIYPPEGKFILKSEGRIKNYAAFVAGSGITPVISIIKTVLRDEPQSKFVLIYGNKSPEDTIFFKELLELQAKHSNRLFIEFAYSRKREKNAYYGRIEKSLVNYVIKNKFKDYPFDAFYLCGPEPMIDLVTDVLKENDVQEKQIHFELFMSTAEEKEIKSDLTGKTQVSIRIDKEDFEFSMDKKEVVLDRALEDDIDVPYSCQNGNCSSCMARVTEGKVEMNKNQILTDEEIEEGFILTCQAHPTTPTLKIDFDDL</sequence>
<dbReference type="Pfam" id="PF00111">
    <property type="entry name" value="Fer2"/>
    <property type="match status" value="1"/>
</dbReference>
<evidence type="ECO:0000259" key="9">
    <source>
        <dbReference type="PROSITE" id="PS51085"/>
    </source>
</evidence>
<dbReference type="GO" id="GO:0046872">
    <property type="term" value="F:metal ion binding"/>
    <property type="evidence" value="ECO:0007669"/>
    <property type="project" value="UniProtKB-KW"/>
</dbReference>
<dbReference type="Gene3D" id="2.40.30.10">
    <property type="entry name" value="Translation factors"/>
    <property type="match status" value="1"/>
</dbReference>
<dbReference type="Gene3D" id="3.10.20.30">
    <property type="match status" value="1"/>
</dbReference>
<evidence type="ECO:0000256" key="8">
    <source>
        <dbReference type="ARBA" id="ARBA00023014"/>
    </source>
</evidence>
<dbReference type="InterPro" id="IPR050415">
    <property type="entry name" value="MRET"/>
</dbReference>
<keyword evidence="12" id="KW-1185">Reference proteome</keyword>
<accession>A0A1M5BH92</accession>
<dbReference type="InterPro" id="IPR039261">
    <property type="entry name" value="FNR_nucleotide-bd"/>
</dbReference>
<dbReference type="Proteomes" id="UP000183945">
    <property type="component" value="Unassembled WGS sequence"/>
</dbReference>
<dbReference type="SUPFAM" id="SSF52343">
    <property type="entry name" value="Ferredoxin reductase-like, C-terminal NADP-linked domain"/>
    <property type="match status" value="1"/>
</dbReference>
<keyword evidence="2" id="KW-0285">Flavoprotein</keyword>
<feature type="domain" description="2Fe-2S ferredoxin-type" evidence="9">
    <location>
        <begin position="303"/>
        <end position="393"/>
    </location>
</feature>
<evidence type="ECO:0000313" key="12">
    <source>
        <dbReference type="Proteomes" id="UP000183945"/>
    </source>
</evidence>
<dbReference type="GO" id="GO:0016491">
    <property type="term" value="F:oxidoreductase activity"/>
    <property type="evidence" value="ECO:0007669"/>
    <property type="project" value="UniProtKB-KW"/>
</dbReference>
<dbReference type="Pfam" id="PF00175">
    <property type="entry name" value="NAD_binding_1"/>
    <property type="match status" value="1"/>
</dbReference>
<dbReference type="GO" id="GO:0051537">
    <property type="term" value="F:2 iron, 2 sulfur cluster binding"/>
    <property type="evidence" value="ECO:0007669"/>
    <property type="project" value="UniProtKB-KW"/>
</dbReference>
<dbReference type="CDD" id="cd00207">
    <property type="entry name" value="fer2"/>
    <property type="match status" value="1"/>
</dbReference>
<dbReference type="PANTHER" id="PTHR47354:SF8">
    <property type="entry name" value="1,2-PHENYLACETYL-COA EPOXIDASE, SUBUNIT E"/>
    <property type="match status" value="1"/>
</dbReference>
<dbReference type="STRING" id="1073325.SAMN05444483_10128"/>
<gene>
    <name evidence="11" type="ORF">SAMN05444483_10128</name>
</gene>
<dbReference type="EMBL" id="FQVT01000001">
    <property type="protein sequence ID" value="SHF41700.1"/>
    <property type="molecule type" value="Genomic_DNA"/>
</dbReference>
<evidence type="ECO:0000256" key="5">
    <source>
        <dbReference type="ARBA" id="ARBA00022827"/>
    </source>
</evidence>
<dbReference type="InterPro" id="IPR017938">
    <property type="entry name" value="Riboflavin_synthase-like_b-brl"/>
</dbReference>
<keyword evidence="7" id="KW-0408">Iron</keyword>
<evidence type="ECO:0000256" key="2">
    <source>
        <dbReference type="ARBA" id="ARBA00022630"/>
    </source>
</evidence>
<dbReference type="InterPro" id="IPR017927">
    <property type="entry name" value="FAD-bd_FR_type"/>
</dbReference>
<reference evidence="12" key="1">
    <citation type="submission" date="2016-11" db="EMBL/GenBank/DDBJ databases">
        <authorList>
            <person name="Varghese N."/>
            <person name="Submissions S."/>
        </authorList>
    </citation>
    <scope>NUCLEOTIDE SEQUENCE [LARGE SCALE GENOMIC DNA]</scope>
    <source>
        <strain evidence="12">DSM 24579</strain>
    </source>
</reference>
<evidence type="ECO:0000256" key="1">
    <source>
        <dbReference type="ARBA" id="ARBA00001974"/>
    </source>
</evidence>
<keyword evidence="6" id="KW-0560">Oxidoreductase</keyword>
<evidence type="ECO:0000313" key="11">
    <source>
        <dbReference type="EMBL" id="SHF41700.1"/>
    </source>
</evidence>
<dbReference type="PRINTS" id="PR00371">
    <property type="entry name" value="FPNCR"/>
</dbReference>
<dbReference type="InterPro" id="IPR012675">
    <property type="entry name" value="Beta-grasp_dom_sf"/>
</dbReference>
<dbReference type="InterPro" id="IPR036010">
    <property type="entry name" value="2Fe-2S_ferredoxin-like_sf"/>
</dbReference>
<dbReference type="InterPro" id="IPR001709">
    <property type="entry name" value="Flavoprot_Pyr_Nucl_cyt_Rdtase"/>
</dbReference>
<evidence type="ECO:0000256" key="3">
    <source>
        <dbReference type="ARBA" id="ARBA00022714"/>
    </source>
</evidence>
<dbReference type="PRINTS" id="PR00406">
    <property type="entry name" value="CYTB5RDTASE"/>
</dbReference>
<keyword evidence="5" id="KW-0274">FAD</keyword>
<dbReference type="SUPFAM" id="SSF54292">
    <property type="entry name" value="2Fe-2S ferredoxin-like"/>
    <property type="match status" value="1"/>
</dbReference>
<dbReference type="CDD" id="cd06214">
    <property type="entry name" value="PA_degradation_oxidoreductase_like"/>
    <property type="match status" value="1"/>
</dbReference>
<dbReference type="InterPro" id="IPR001433">
    <property type="entry name" value="OxRdtase_FAD/NAD-bd"/>
</dbReference>
<dbReference type="SUPFAM" id="SSF63380">
    <property type="entry name" value="Riboflavin synthase domain-like"/>
    <property type="match status" value="1"/>
</dbReference>
<keyword evidence="3" id="KW-0001">2Fe-2S</keyword>
<feature type="domain" description="FAD-binding FR-type" evidence="10">
    <location>
        <begin position="46"/>
        <end position="150"/>
    </location>
</feature>
<dbReference type="AlphaFoldDB" id="A0A1M5BH92"/>
<keyword evidence="4" id="KW-0479">Metal-binding</keyword>
<dbReference type="PANTHER" id="PTHR47354">
    <property type="entry name" value="NADH OXIDOREDUCTASE HCR"/>
    <property type="match status" value="1"/>
</dbReference>
<evidence type="ECO:0000259" key="10">
    <source>
        <dbReference type="PROSITE" id="PS51384"/>
    </source>
</evidence>
<protein>
    <submittedName>
        <fullName evidence="11">Ring-1,2-phenylacetyl-CoA epoxidase subunit PaaE</fullName>
    </submittedName>
</protein>
<dbReference type="PROSITE" id="PS51384">
    <property type="entry name" value="FAD_FR"/>
    <property type="match status" value="1"/>
</dbReference>
<dbReference type="InterPro" id="IPR001041">
    <property type="entry name" value="2Fe-2S_ferredoxin-type"/>
</dbReference>
<dbReference type="Pfam" id="PF00970">
    <property type="entry name" value="FAD_binding_6"/>
    <property type="match status" value="1"/>
</dbReference>
<dbReference type="InterPro" id="IPR006058">
    <property type="entry name" value="2Fe2S_fd_BS"/>
</dbReference>
<keyword evidence="8" id="KW-0411">Iron-sulfur</keyword>
<evidence type="ECO:0000256" key="7">
    <source>
        <dbReference type="ARBA" id="ARBA00023004"/>
    </source>
</evidence>
<evidence type="ECO:0000256" key="4">
    <source>
        <dbReference type="ARBA" id="ARBA00022723"/>
    </source>
</evidence>
<dbReference type="Gene3D" id="3.40.50.80">
    <property type="entry name" value="Nucleotide-binding domain of ferredoxin-NADP reductase (FNR) module"/>
    <property type="match status" value="1"/>
</dbReference>
<proteinExistence type="predicted"/>
<dbReference type="PROSITE" id="PS51085">
    <property type="entry name" value="2FE2S_FER_2"/>
    <property type="match status" value="1"/>
</dbReference>
<evidence type="ECO:0000256" key="6">
    <source>
        <dbReference type="ARBA" id="ARBA00023002"/>
    </source>
</evidence>
<name>A0A1M5BH92_SALEC</name>
<dbReference type="PROSITE" id="PS00197">
    <property type="entry name" value="2FE2S_FER_1"/>
    <property type="match status" value="1"/>
</dbReference>
<organism evidence="11 12">
    <name type="scientific">Salegentibacter echinorum</name>
    <dbReference type="NCBI Taxonomy" id="1073325"/>
    <lineage>
        <taxon>Bacteria</taxon>
        <taxon>Pseudomonadati</taxon>
        <taxon>Bacteroidota</taxon>
        <taxon>Flavobacteriia</taxon>
        <taxon>Flavobacteriales</taxon>
        <taxon>Flavobacteriaceae</taxon>
        <taxon>Salegentibacter</taxon>
    </lineage>
</organism>